<keyword evidence="2" id="KW-0479">Metal-binding</keyword>
<keyword evidence="4" id="KW-0408">Iron</keyword>
<name>A0A0F9FF39_9ZZZZ</name>
<keyword evidence="1" id="KW-0004">4Fe-4S</keyword>
<accession>A0A0F9FF39</accession>
<dbReference type="Pfam" id="PF07992">
    <property type="entry name" value="Pyr_redox_2"/>
    <property type="match status" value="2"/>
</dbReference>
<dbReference type="AlphaFoldDB" id="A0A0F9FF39"/>
<evidence type="ECO:0000256" key="4">
    <source>
        <dbReference type="ARBA" id="ARBA00023004"/>
    </source>
</evidence>
<dbReference type="Gene3D" id="3.50.50.60">
    <property type="entry name" value="FAD/NAD(P)-binding domain"/>
    <property type="match status" value="2"/>
</dbReference>
<dbReference type="GO" id="GO:0046872">
    <property type="term" value="F:metal ion binding"/>
    <property type="evidence" value="ECO:0007669"/>
    <property type="project" value="UniProtKB-KW"/>
</dbReference>
<dbReference type="GO" id="GO:0051539">
    <property type="term" value="F:4 iron, 4 sulfur cluster binding"/>
    <property type="evidence" value="ECO:0007669"/>
    <property type="project" value="UniProtKB-KW"/>
</dbReference>
<evidence type="ECO:0000256" key="3">
    <source>
        <dbReference type="ARBA" id="ARBA00023002"/>
    </source>
</evidence>
<feature type="domain" description="FAD/NAD(P)-binding" evidence="6">
    <location>
        <begin position="481"/>
        <end position="598"/>
    </location>
</feature>
<dbReference type="PANTHER" id="PTHR43498:SF1">
    <property type="entry name" value="COB--COM HETERODISULFIDE REDUCTASE IRON-SULFUR SUBUNIT A"/>
    <property type="match status" value="1"/>
</dbReference>
<dbReference type="PANTHER" id="PTHR43498">
    <property type="entry name" value="FERREDOXIN:COB-COM HETERODISULFIDE REDUCTASE SUBUNIT A"/>
    <property type="match status" value="1"/>
</dbReference>
<dbReference type="InterPro" id="IPR039650">
    <property type="entry name" value="HdrA-like"/>
</dbReference>
<organism evidence="7">
    <name type="scientific">marine sediment metagenome</name>
    <dbReference type="NCBI Taxonomy" id="412755"/>
    <lineage>
        <taxon>unclassified sequences</taxon>
        <taxon>metagenomes</taxon>
        <taxon>ecological metagenomes</taxon>
    </lineage>
</organism>
<reference evidence="7" key="1">
    <citation type="journal article" date="2015" name="Nature">
        <title>Complex archaea that bridge the gap between prokaryotes and eukaryotes.</title>
        <authorList>
            <person name="Spang A."/>
            <person name="Saw J.H."/>
            <person name="Jorgensen S.L."/>
            <person name="Zaremba-Niedzwiedzka K."/>
            <person name="Martijn J."/>
            <person name="Lind A.E."/>
            <person name="van Eijk R."/>
            <person name="Schleper C."/>
            <person name="Guy L."/>
            <person name="Ettema T.J."/>
        </authorList>
    </citation>
    <scope>NUCLEOTIDE SEQUENCE</scope>
</reference>
<evidence type="ECO:0000256" key="1">
    <source>
        <dbReference type="ARBA" id="ARBA00022485"/>
    </source>
</evidence>
<protein>
    <recommendedName>
        <fullName evidence="6">FAD/NAD(P)-binding domain-containing protein</fullName>
    </recommendedName>
</protein>
<evidence type="ECO:0000256" key="5">
    <source>
        <dbReference type="ARBA" id="ARBA00023014"/>
    </source>
</evidence>
<keyword evidence="5" id="KW-0411">Iron-sulfur</keyword>
<evidence type="ECO:0000259" key="6">
    <source>
        <dbReference type="Pfam" id="PF07992"/>
    </source>
</evidence>
<feature type="non-terminal residue" evidence="7">
    <location>
        <position position="770"/>
    </location>
</feature>
<dbReference type="InterPro" id="IPR036188">
    <property type="entry name" value="FAD/NAD-bd_sf"/>
</dbReference>
<dbReference type="EMBL" id="LAZR01021562">
    <property type="protein sequence ID" value="KKL84908.1"/>
    <property type="molecule type" value="Genomic_DNA"/>
</dbReference>
<dbReference type="SUPFAM" id="SSF51905">
    <property type="entry name" value="FAD/NAD(P)-binding domain"/>
    <property type="match status" value="2"/>
</dbReference>
<keyword evidence="3" id="KW-0560">Oxidoreductase</keyword>
<dbReference type="SUPFAM" id="SSF51971">
    <property type="entry name" value="Nucleotide-binding domain"/>
    <property type="match status" value="1"/>
</dbReference>
<sequence>TARILQDRCIRCHREGEIAPFPLVEYDEVVGWAEMMREVIGEGRMPPWFADPKHGEFANDARMIEKEKKLRAGAIVLGFGFEPFQAERRGEYGIGRYKNVVSSVQYERMLSYSAATGGLPKRFSDGKIPKKVAMIQCVGSRDVSCGQGYCSSICCMYAAKQAMISKDRNNDLDIAIFYMDVRTMGKDYERYYERAKNEYGIRYVRSSVSCVREMQRNKDLKITYADESGNLKEENFDMVVLSTGFTPPRGIKETAKKLSVELNEYNFCGTEEFSPTRTNVPGIFVAGAFSKPMDIPETVVEASGAAADVSEFLGGVEHGNPEGIKPVSDNTDDAVNDEALRIGVFICDKKNTLSEKLDIDDITRDFTDDLDVTAVHRIDVTSLDEGVARIVNEISEKKLNRVLAAGYRCVALKRVLKDRSEAVSSGACRIYVAGIGEQCADVHDTGSKAALSKAKSMIRAGLCRAKQAAPGKDDRRKLDSRVLVVGGGVAGLTSCMSLAGQGMDVTLVEKDGNLGSRDISYRYTAKGSDVQALVRKMVTEVESNPSIEVLRNTRLTAMEGNWGRFRSKVSLGNGDSKEIEHGAVIFATGGSEAVPDDYQYGKHENIITQNLFEQMIFEEDKKALKAGTIVMIQCVGSRDEKHPYCSRVCCLNAVKNSLIIKKMNPDADVFVLYRDIRTYGFFEKLYFDARNKGVIFINYEQDEKPWVSVENGVIKVSCEDKVAAERVTLKADLLVLSSGIVPDEDNVRLAEVAKLDINDDGFFNGVNAKS</sequence>
<evidence type="ECO:0000256" key="2">
    <source>
        <dbReference type="ARBA" id="ARBA00022723"/>
    </source>
</evidence>
<proteinExistence type="predicted"/>
<evidence type="ECO:0000313" key="7">
    <source>
        <dbReference type="EMBL" id="KKL84908.1"/>
    </source>
</evidence>
<dbReference type="GO" id="GO:0016491">
    <property type="term" value="F:oxidoreductase activity"/>
    <property type="evidence" value="ECO:0007669"/>
    <property type="project" value="UniProtKB-KW"/>
</dbReference>
<feature type="non-terminal residue" evidence="7">
    <location>
        <position position="1"/>
    </location>
</feature>
<gene>
    <name evidence="7" type="ORF">LCGC14_1960030</name>
</gene>
<dbReference type="InterPro" id="IPR023753">
    <property type="entry name" value="FAD/NAD-binding_dom"/>
</dbReference>
<feature type="domain" description="FAD/NAD(P)-binding" evidence="6">
    <location>
        <begin position="52"/>
        <end position="304"/>
    </location>
</feature>
<comment type="caution">
    <text evidence="7">The sequence shown here is derived from an EMBL/GenBank/DDBJ whole genome shotgun (WGS) entry which is preliminary data.</text>
</comment>